<feature type="region of interest" description="Disordered" evidence="1">
    <location>
        <begin position="660"/>
        <end position="679"/>
    </location>
</feature>
<keyword evidence="4" id="KW-1185">Reference proteome</keyword>
<evidence type="ECO:0000256" key="1">
    <source>
        <dbReference type="SAM" id="MobiDB-lite"/>
    </source>
</evidence>
<dbReference type="InterPro" id="IPR026172">
    <property type="entry name" value="GSAP_fam"/>
</dbReference>
<feature type="compositionally biased region" description="Basic and acidic residues" evidence="1">
    <location>
        <begin position="670"/>
        <end position="679"/>
    </location>
</feature>
<dbReference type="OrthoDB" id="9997853at2759"/>
<feature type="compositionally biased region" description="Low complexity" evidence="1">
    <location>
        <begin position="660"/>
        <end position="669"/>
    </location>
</feature>
<comment type="caution">
    <text evidence="3">The sequence shown here is derived from an EMBL/GenBank/DDBJ whole genome shotgun (WGS) entry which is preliminary data.</text>
</comment>
<reference evidence="3 4" key="1">
    <citation type="journal article" date="2018" name="Sci. Rep.">
        <title>Comparative analysis of the Pocillopora damicornis genome highlights role of immune system in coral evolution.</title>
        <authorList>
            <person name="Cunning R."/>
            <person name="Bay R.A."/>
            <person name="Gillette P."/>
            <person name="Baker A.C."/>
            <person name="Traylor-Knowles N."/>
        </authorList>
    </citation>
    <scope>NUCLEOTIDE SEQUENCE [LARGE SCALE GENOMIC DNA]</scope>
    <source>
        <strain evidence="3">RSMAS</strain>
        <tissue evidence="3">Whole animal</tissue>
    </source>
</reference>
<organism evidence="3 4">
    <name type="scientific">Pocillopora damicornis</name>
    <name type="common">Cauliflower coral</name>
    <name type="synonym">Millepora damicornis</name>
    <dbReference type="NCBI Taxonomy" id="46731"/>
    <lineage>
        <taxon>Eukaryota</taxon>
        <taxon>Metazoa</taxon>
        <taxon>Cnidaria</taxon>
        <taxon>Anthozoa</taxon>
        <taxon>Hexacorallia</taxon>
        <taxon>Scleractinia</taxon>
        <taxon>Astrocoeniina</taxon>
        <taxon>Pocilloporidae</taxon>
        <taxon>Pocillopora</taxon>
    </lineage>
</organism>
<accession>A0A3M6TU94</accession>
<dbReference type="PANTHER" id="PTHR13630:SF1">
    <property type="entry name" value="GAMMA-SECRETASE-ACTIVATING PROTEIN"/>
    <property type="match status" value="1"/>
</dbReference>
<evidence type="ECO:0000259" key="2">
    <source>
        <dbReference type="Pfam" id="PF14959"/>
    </source>
</evidence>
<dbReference type="AlphaFoldDB" id="A0A3M6TU94"/>
<dbReference type="GO" id="GO:1902004">
    <property type="term" value="P:positive regulation of amyloid-beta formation"/>
    <property type="evidence" value="ECO:0007669"/>
    <property type="project" value="TreeGrafter"/>
</dbReference>
<dbReference type="InterPro" id="IPR028010">
    <property type="entry name" value="GSAP_C_dom"/>
</dbReference>
<dbReference type="Pfam" id="PF14959">
    <property type="entry name" value="GSAP-16"/>
    <property type="match status" value="1"/>
</dbReference>
<dbReference type="STRING" id="46731.A0A3M6TU94"/>
<proteinExistence type="predicted"/>
<name>A0A3M6TU94_POCDA</name>
<sequence>RTETGKMVELQKTFSFDEQILPHLLRDRETYNGRLAEEGYDAEAEKKRLQVRIVGQGKDNSIILTWIDIGPNSRKTEPKVTYFGLYEASQRHLEHLFVYDKEVVVTGASVNQERTLLAFTVTEQCFGSSNEPCSSHNPAIYTSYLAEIRGRNCIYSFFNARHTFQKVQFLYGEYVGYGSSSKKESHMLFLHHKEAIGLYHFPMARFGDKGMIMSDQPRIQQVADEFFWAEWDCRNQRLYIVYPKHKRVNSGLDEEQEEMPDLMFVAYQFNERSPHSKVLKFPLPFTGVDLFRKTRHPEYADIPLSHTISEKHVNMQVVTLPGKGSFYICVQHPISVGTEGSQNNTEESVELSNQLEYSVYVLHHGFLMKCVLPNVRPSQDLNYRLFFSSLDNYLMVFLPGRFMHLLNCGTEREPCHHIILQDDAVPTFSSEDAVPNEPRLLSILKKEVSTSLRTGPYIFDCGSGNAFKYSFNKEALAELFAKTHMPSTRLAILHLAVIHLRDSNLTRKIFEHLSHDPASPECLDLLREYLVGATYGTFRRELQGEPMALIPFTSVDTYRGHLEKDVNRKRIAQISCSFVRDIPIEFQNVKSKMKQGDFWTALLGSTKRLPPRFKLNFPTPEFHEEDWDSEEEVEVTSTHASLVKSLQKRISAAKKFSGSSYSLTSQTSSKSKDLLDTPEESRSVAEIKKQNMTIDRLVAHLHNNLPKEAKVKINNIAIEYVNCQARQSEQLLRLFVQALEFTDNPFSYPLYSRGTMREVVFFQLVERFSTAVTELSFPLPSGFRTSMTCLGFRCLERRMFLQYVDNSVLQLTKGFITRLVEEFQQGERDEEEFVFRIICRLKHTLAKEALLRWDHPFKARLYSQRLVEDLLNKDSSGGRENSEGHHTGRGNSLLSGFTLVDAGRFFLKSLFSLPPDSDSESFLPLTNLMNTLRNSVLAGVNRQTVTSVDLDYVEEQALLETQREIVGSLGTIPF</sequence>
<gene>
    <name evidence="3" type="ORF">pdam_00016358</name>
</gene>
<dbReference type="GO" id="GO:0005802">
    <property type="term" value="C:trans-Golgi network"/>
    <property type="evidence" value="ECO:0007669"/>
    <property type="project" value="TreeGrafter"/>
</dbReference>
<evidence type="ECO:0000313" key="4">
    <source>
        <dbReference type="Proteomes" id="UP000275408"/>
    </source>
</evidence>
<protein>
    <recommendedName>
        <fullName evidence="2">Gamma-secretase-activating protein C-terminal domain-containing protein</fullName>
    </recommendedName>
</protein>
<feature type="domain" description="Gamma-secretase-activating protein C-terminal" evidence="2">
    <location>
        <begin position="727"/>
        <end position="831"/>
    </location>
</feature>
<dbReference type="PANTHER" id="PTHR13630">
    <property type="entry name" value="GAMMA-SECRETASE-ACTIVATING PROTEIN"/>
    <property type="match status" value="1"/>
</dbReference>
<dbReference type="Proteomes" id="UP000275408">
    <property type="component" value="Unassembled WGS sequence"/>
</dbReference>
<dbReference type="EMBL" id="RCHS01002954">
    <property type="protein sequence ID" value="RMX44804.1"/>
    <property type="molecule type" value="Genomic_DNA"/>
</dbReference>
<feature type="non-terminal residue" evidence="3">
    <location>
        <position position="1"/>
    </location>
</feature>
<evidence type="ECO:0000313" key="3">
    <source>
        <dbReference type="EMBL" id="RMX44804.1"/>
    </source>
</evidence>